<evidence type="ECO:0000256" key="1">
    <source>
        <dbReference type="SAM" id="Phobius"/>
    </source>
</evidence>
<keyword evidence="1" id="KW-1133">Transmembrane helix</keyword>
<proteinExistence type="predicted"/>
<organism evidence="2 3">
    <name type="scientific">Solicola gregarius</name>
    <dbReference type="NCBI Taxonomy" id="2908642"/>
    <lineage>
        <taxon>Bacteria</taxon>
        <taxon>Bacillati</taxon>
        <taxon>Actinomycetota</taxon>
        <taxon>Actinomycetes</taxon>
        <taxon>Propionibacteriales</taxon>
        <taxon>Nocardioidaceae</taxon>
        <taxon>Solicola</taxon>
    </lineage>
</organism>
<dbReference type="EMBL" id="CP094970">
    <property type="protein sequence ID" value="UYM06418.1"/>
    <property type="molecule type" value="Genomic_DNA"/>
</dbReference>
<name>A0AA46YN62_9ACTN</name>
<gene>
    <name evidence="2" type="ORF">L0C25_04910</name>
</gene>
<dbReference type="Proteomes" id="UP001164390">
    <property type="component" value="Chromosome"/>
</dbReference>
<keyword evidence="1" id="KW-0472">Membrane</keyword>
<dbReference type="RefSeq" id="WP_271635321.1">
    <property type="nucleotide sequence ID" value="NZ_CP094970.1"/>
</dbReference>
<evidence type="ECO:0000313" key="2">
    <source>
        <dbReference type="EMBL" id="UYM06418.1"/>
    </source>
</evidence>
<sequence>MAVTTMDDTFELLTLITAVASGAAGGALFPFSTFAMAGLIRLPPSQGIAAMQSINVRAMTPAFMTLLFGTGLLCIVLVVRAIATWGDDSAVPLLVGGIAYLVGTIILTLVYNVPRNDRLAAVDADASDAESVWTTYVREWTAANHVRVVAGVVAAVSFTIAYAG</sequence>
<keyword evidence="3" id="KW-1185">Reference proteome</keyword>
<feature type="transmembrane region" description="Helical" evidence="1">
    <location>
        <begin position="61"/>
        <end position="83"/>
    </location>
</feature>
<feature type="transmembrane region" description="Helical" evidence="1">
    <location>
        <begin position="89"/>
        <end position="111"/>
    </location>
</feature>
<evidence type="ECO:0000313" key="3">
    <source>
        <dbReference type="Proteomes" id="UP001164390"/>
    </source>
</evidence>
<reference evidence="2" key="1">
    <citation type="submission" date="2022-01" db="EMBL/GenBank/DDBJ databases">
        <title>Nocardioidaceae gen. sp. A5X3R13.</title>
        <authorList>
            <person name="Lopez Marin M.A."/>
            <person name="Uhlik O."/>
        </authorList>
    </citation>
    <scope>NUCLEOTIDE SEQUENCE</scope>
    <source>
        <strain evidence="2">A5X3R13</strain>
    </source>
</reference>
<dbReference type="InterPro" id="IPR013901">
    <property type="entry name" value="Anthrone_oxy"/>
</dbReference>
<dbReference type="Pfam" id="PF08592">
    <property type="entry name" value="Anthrone_oxy"/>
    <property type="match status" value="1"/>
</dbReference>
<dbReference type="KEGG" id="sgrg:L0C25_04910"/>
<protein>
    <submittedName>
        <fullName evidence="2">DUF1772 domain-containing protein</fullName>
    </submittedName>
</protein>
<feature type="transmembrane region" description="Helical" evidence="1">
    <location>
        <begin position="12"/>
        <end position="40"/>
    </location>
</feature>
<keyword evidence="1" id="KW-0812">Transmembrane</keyword>
<accession>A0AA46YN62</accession>
<dbReference type="AlphaFoldDB" id="A0AA46YN62"/>